<dbReference type="Proteomes" id="UP001234297">
    <property type="component" value="Chromosome 3"/>
</dbReference>
<evidence type="ECO:0000313" key="2">
    <source>
        <dbReference type="Proteomes" id="UP001234297"/>
    </source>
</evidence>
<dbReference type="EMBL" id="CM056811">
    <property type="protein sequence ID" value="KAJ8634517.1"/>
    <property type="molecule type" value="Genomic_DNA"/>
</dbReference>
<proteinExistence type="predicted"/>
<sequence length="446" mass="49348">MEYSGKEFDAIVIGAGIMGSCTANELSKRGSKVLLLEQFDFLHQRGSSHGESRTIRATYPEPYYTSMVLESTRLWEEAEEEIGYRVYTKTLQFDMGPPDNKSLQSVIANCKLNSITHQVLNHQQVTEKFSGTFDMPHDWIGLSTELGGILKPTKSVSMFQTLAIRRGAVVRDNMEVREIIKDEERGGVWVCTSNGERYWGSKCVVTVGAWMRKLVKTVTGLELPIQPLHTTIAYWKIKPGFEGDFSPESGFPSFASYGNPYIYGTPMSEFPGLIKVAVHGGYPCDPDNRSWTTDMGYLGDVVGPWVEGQFSGRVQSDMPVMVQPCMYSMTPDGDFVIDFLGGEFGRDVVVAGGFSGHGFKMGPVVGRIVADLVLNGQAQGVDLSYFRLDRFQGNPKGNLKDFEDQGVKLLVAGGGSRHLARLWGTVGWAVRTGDDKGFALSHIFHR</sequence>
<gene>
    <name evidence="1" type="ORF">MRB53_008784</name>
</gene>
<name>A0ACC2LN53_PERAE</name>
<evidence type="ECO:0000313" key="1">
    <source>
        <dbReference type="EMBL" id="KAJ8634517.1"/>
    </source>
</evidence>
<protein>
    <submittedName>
        <fullName evidence="1">Uncharacterized protein</fullName>
    </submittedName>
</protein>
<reference evidence="1 2" key="1">
    <citation type="journal article" date="2022" name="Hortic Res">
        <title>A haplotype resolved chromosomal level avocado genome allows analysis of novel avocado genes.</title>
        <authorList>
            <person name="Nath O."/>
            <person name="Fletcher S.J."/>
            <person name="Hayward A."/>
            <person name="Shaw L.M."/>
            <person name="Masouleh A.K."/>
            <person name="Furtado A."/>
            <person name="Henry R.J."/>
            <person name="Mitter N."/>
        </authorList>
    </citation>
    <scope>NUCLEOTIDE SEQUENCE [LARGE SCALE GENOMIC DNA]</scope>
    <source>
        <strain evidence="2">cv. Hass</strain>
    </source>
</reference>
<comment type="caution">
    <text evidence="1">The sequence shown here is derived from an EMBL/GenBank/DDBJ whole genome shotgun (WGS) entry which is preliminary data.</text>
</comment>
<organism evidence="1 2">
    <name type="scientific">Persea americana</name>
    <name type="common">Avocado</name>
    <dbReference type="NCBI Taxonomy" id="3435"/>
    <lineage>
        <taxon>Eukaryota</taxon>
        <taxon>Viridiplantae</taxon>
        <taxon>Streptophyta</taxon>
        <taxon>Embryophyta</taxon>
        <taxon>Tracheophyta</taxon>
        <taxon>Spermatophyta</taxon>
        <taxon>Magnoliopsida</taxon>
        <taxon>Magnoliidae</taxon>
        <taxon>Laurales</taxon>
        <taxon>Lauraceae</taxon>
        <taxon>Persea</taxon>
    </lineage>
</organism>
<keyword evidence="2" id="KW-1185">Reference proteome</keyword>
<accession>A0ACC2LN53</accession>